<evidence type="ECO:0000256" key="1">
    <source>
        <dbReference type="SAM" id="SignalP"/>
    </source>
</evidence>
<dbReference type="InterPro" id="IPR036116">
    <property type="entry name" value="FN3_sf"/>
</dbReference>
<reference evidence="2" key="1">
    <citation type="submission" date="2025-05" db="UniProtKB">
        <authorList>
            <consortium name="EnsemblMetazoa"/>
        </authorList>
    </citation>
    <scope>IDENTIFICATION</scope>
</reference>
<sequence>MLKIYVYWVCVIVACVFSDHRMEWIRRHIDVTTLSIKFLMVGAGENASLECMGANELTLVTELSWYSLKSDSIVLEYSRGILTVFTDPARLYVARDYSIVFEPALAVDSAKYICLINGRPEPEGVFELQVQDISEPPGRVLVTGFTSRTANLTWYPPRDEHFSPVIYYVVHQRKKNLRNRLEWIFLFILFLRNTLSQLMCPISCYGSNVAQEVEVLTINKTLLQMI</sequence>
<name>A0ABM5L914_DIAVI</name>
<dbReference type="InterPro" id="IPR003961">
    <property type="entry name" value="FN3_dom"/>
</dbReference>
<dbReference type="SUPFAM" id="SSF48726">
    <property type="entry name" value="Immunoglobulin"/>
    <property type="match status" value="1"/>
</dbReference>
<dbReference type="EnsemblMetazoa" id="XM_050662974.1">
    <property type="protein sequence ID" value="XP_050518931.1"/>
    <property type="gene ID" value="LOC126893032"/>
</dbReference>
<dbReference type="Gene3D" id="2.60.40.10">
    <property type="entry name" value="Immunoglobulins"/>
    <property type="match status" value="1"/>
</dbReference>
<dbReference type="InterPro" id="IPR013783">
    <property type="entry name" value="Ig-like_fold"/>
</dbReference>
<feature type="signal peptide" evidence="1">
    <location>
        <begin position="1"/>
        <end position="18"/>
    </location>
</feature>
<dbReference type="Proteomes" id="UP001652700">
    <property type="component" value="Unplaced"/>
</dbReference>
<evidence type="ECO:0008006" key="4">
    <source>
        <dbReference type="Google" id="ProtNLM"/>
    </source>
</evidence>
<proteinExistence type="predicted"/>
<dbReference type="SUPFAM" id="SSF49265">
    <property type="entry name" value="Fibronectin type III"/>
    <property type="match status" value="1"/>
</dbReference>
<dbReference type="InterPro" id="IPR036179">
    <property type="entry name" value="Ig-like_dom_sf"/>
</dbReference>
<accession>A0ABM5L914</accession>
<evidence type="ECO:0000313" key="2">
    <source>
        <dbReference type="EnsemblMetazoa" id="XP_050518931.1"/>
    </source>
</evidence>
<organism evidence="2 3">
    <name type="scientific">Diabrotica virgifera virgifera</name>
    <name type="common">western corn rootworm</name>
    <dbReference type="NCBI Taxonomy" id="50390"/>
    <lineage>
        <taxon>Eukaryota</taxon>
        <taxon>Metazoa</taxon>
        <taxon>Ecdysozoa</taxon>
        <taxon>Arthropoda</taxon>
        <taxon>Hexapoda</taxon>
        <taxon>Insecta</taxon>
        <taxon>Pterygota</taxon>
        <taxon>Neoptera</taxon>
        <taxon>Endopterygota</taxon>
        <taxon>Coleoptera</taxon>
        <taxon>Polyphaga</taxon>
        <taxon>Cucujiformia</taxon>
        <taxon>Chrysomeloidea</taxon>
        <taxon>Chrysomelidae</taxon>
        <taxon>Galerucinae</taxon>
        <taxon>Diabroticina</taxon>
        <taxon>Diabroticites</taxon>
        <taxon>Diabrotica</taxon>
    </lineage>
</organism>
<feature type="chain" id="PRO_5047158390" description="Ig-like domain-containing protein" evidence="1">
    <location>
        <begin position="19"/>
        <end position="226"/>
    </location>
</feature>
<keyword evidence="1" id="KW-0732">Signal</keyword>
<protein>
    <recommendedName>
        <fullName evidence="4">Ig-like domain-containing protein</fullName>
    </recommendedName>
</protein>
<dbReference type="PROSITE" id="PS51257">
    <property type="entry name" value="PROKAR_LIPOPROTEIN"/>
    <property type="match status" value="1"/>
</dbReference>
<dbReference type="CDD" id="cd00063">
    <property type="entry name" value="FN3"/>
    <property type="match status" value="1"/>
</dbReference>
<dbReference type="RefSeq" id="XP_050518931.1">
    <property type="nucleotide sequence ID" value="XM_050662974.1"/>
</dbReference>
<keyword evidence="3" id="KW-1185">Reference proteome</keyword>
<dbReference type="GeneID" id="126893032"/>
<evidence type="ECO:0000313" key="3">
    <source>
        <dbReference type="Proteomes" id="UP001652700"/>
    </source>
</evidence>